<protein>
    <submittedName>
        <fullName evidence="1">Uncharacterized protein</fullName>
    </submittedName>
</protein>
<dbReference type="VEuPathDB" id="ToxoDB:cyc_01726"/>
<evidence type="ECO:0000313" key="1">
    <source>
        <dbReference type="EMBL" id="OEH78486.1"/>
    </source>
</evidence>
<dbReference type="EMBL" id="JROU02000711">
    <property type="protein sequence ID" value="OEH78486.1"/>
    <property type="molecule type" value="Genomic_DNA"/>
</dbReference>
<reference evidence="1 2" key="1">
    <citation type="journal article" date="2016" name="BMC Genomics">
        <title>Comparative genomics reveals Cyclospora cayetanensis possesses coccidia-like metabolism and invasion components but unique surface antigens.</title>
        <authorList>
            <person name="Liu S."/>
            <person name="Wang L."/>
            <person name="Zheng H."/>
            <person name="Xu Z."/>
            <person name="Roellig D.M."/>
            <person name="Li N."/>
            <person name="Frace M.A."/>
            <person name="Tang K."/>
            <person name="Arrowood M.J."/>
            <person name="Moss D.M."/>
            <person name="Zhang L."/>
            <person name="Feng Y."/>
            <person name="Xiao L."/>
        </authorList>
    </citation>
    <scope>NUCLEOTIDE SEQUENCE [LARGE SCALE GENOMIC DNA]</scope>
    <source>
        <strain evidence="1 2">CHN_HEN01</strain>
    </source>
</reference>
<comment type="caution">
    <text evidence="1">The sequence shown here is derived from an EMBL/GenBank/DDBJ whole genome shotgun (WGS) entry which is preliminary data.</text>
</comment>
<name>A0A1D3D4V4_9EIME</name>
<dbReference type="Proteomes" id="UP000095192">
    <property type="component" value="Unassembled WGS sequence"/>
</dbReference>
<accession>A0A1D3D4V4</accession>
<dbReference type="InParanoid" id="A0A1D3D4V4"/>
<evidence type="ECO:0000313" key="2">
    <source>
        <dbReference type="Proteomes" id="UP000095192"/>
    </source>
</evidence>
<gene>
    <name evidence="1" type="ORF">cyc_01726</name>
</gene>
<dbReference type="AlphaFoldDB" id="A0A1D3D4V4"/>
<proteinExistence type="predicted"/>
<sequence length="123" mass="13481">MQPQLPTFKAAIPERDRMKASSGPLNNVNSPMLGGVVLPLEGKAQSLCGRLSSAARDGSEQATHLTGYATGSFNRKNSIELSGEAFYDLQIQVYRDSNECIKEWWMGLYMDYVQSSGETLNGT</sequence>
<organism evidence="1 2">
    <name type="scientific">Cyclospora cayetanensis</name>
    <dbReference type="NCBI Taxonomy" id="88456"/>
    <lineage>
        <taxon>Eukaryota</taxon>
        <taxon>Sar</taxon>
        <taxon>Alveolata</taxon>
        <taxon>Apicomplexa</taxon>
        <taxon>Conoidasida</taxon>
        <taxon>Coccidia</taxon>
        <taxon>Eucoccidiorida</taxon>
        <taxon>Eimeriorina</taxon>
        <taxon>Eimeriidae</taxon>
        <taxon>Cyclospora</taxon>
    </lineage>
</organism>
<keyword evidence="2" id="KW-1185">Reference proteome</keyword>